<dbReference type="EMBL" id="LAZR01004238">
    <property type="protein sequence ID" value="KKN10501.1"/>
    <property type="molecule type" value="Genomic_DNA"/>
</dbReference>
<protein>
    <submittedName>
        <fullName evidence="2">Uncharacterized protein</fullName>
    </submittedName>
</protein>
<accession>A0A0F9QBF3</accession>
<organism evidence="2">
    <name type="scientific">marine sediment metagenome</name>
    <dbReference type="NCBI Taxonomy" id="412755"/>
    <lineage>
        <taxon>unclassified sequences</taxon>
        <taxon>metagenomes</taxon>
        <taxon>ecological metagenomes</taxon>
    </lineage>
</organism>
<sequence>MTTTQELEKASHALEVMVPVVMDTVGKARALAVIKDDESFKEADSFLAELKRVKNHLDKERKKYTDPLNEVKAQIMDVYNPKTKLLSEAEMILKGATRKWFIAEQDRKRNEEQKRREEDRKRQEDENLRKAADLEKHGNNKQAEAVMNQPIVDTKPKVQTSFDGAKSYGRKVWKCEIVNMHDFLKAIADGLVSPSFIEVKPYQMDRAASSMKGQVNWPGVRVVEDVVMGVRQ</sequence>
<name>A0A0F9QBF3_9ZZZZ</name>
<feature type="compositionally biased region" description="Basic and acidic residues" evidence="1">
    <location>
        <begin position="107"/>
        <end position="138"/>
    </location>
</feature>
<evidence type="ECO:0000256" key="1">
    <source>
        <dbReference type="SAM" id="MobiDB-lite"/>
    </source>
</evidence>
<comment type="caution">
    <text evidence="2">The sequence shown here is derived from an EMBL/GenBank/DDBJ whole genome shotgun (WGS) entry which is preliminary data.</text>
</comment>
<gene>
    <name evidence="2" type="ORF">LCGC14_1035860</name>
</gene>
<dbReference type="AlphaFoldDB" id="A0A0F9QBF3"/>
<reference evidence="2" key="1">
    <citation type="journal article" date="2015" name="Nature">
        <title>Complex archaea that bridge the gap between prokaryotes and eukaryotes.</title>
        <authorList>
            <person name="Spang A."/>
            <person name="Saw J.H."/>
            <person name="Jorgensen S.L."/>
            <person name="Zaremba-Niedzwiedzka K."/>
            <person name="Martijn J."/>
            <person name="Lind A.E."/>
            <person name="van Eijk R."/>
            <person name="Schleper C."/>
            <person name="Guy L."/>
            <person name="Ettema T.J."/>
        </authorList>
    </citation>
    <scope>NUCLEOTIDE SEQUENCE</scope>
</reference>
<feature type="region of interest" description="Disordered" evidence="1">
    <location>
        <begin position="107"/>
        <end position="149"/>
    </location>
</feature>
<proteinExistence type="predicted"/>
<evidence type="ECO:0000313" key="2">
    <source>
        <dbReference type="EMBL" id="KKN10501.1"/>
    </source>
</evidence>